<feature type="compositionally biased region" description="Acidic residues" evidence="1">
    <location>
        <begin position="128"/>
        <end position="142"/>
    </location>
</feature>
<proteinExistence type="predicted"/>
<protein>
    <submittedName>
        <fullName evidence="2">Uncharacterized protein</fullName>
    </submittedName>
</protein>
<feature type="compositionally biased region" description="Low complexity" evidence="1">
    <location>
        <begin position="34"/>
        <end position="49"/>
    </location>
</feature>
<reference evidence="2" key="1">
    <citation type="submission" date="2020-11" db="EMBL/GenBank/DDBJ databases">
        <authorList>
            <consortium name="DOE Joint Genome Institute"/>
            <person name="Ahrendt S."/>
            <person name="Riley R."/>
            <person name="Andreopoulos W."/>
            <person name="Labutti K."/>
            <person name="Pangilinan J."/>
            <person name="Ruiz-Duenas F.J."/>
            <person name="Barrasa J.M."/>
            <person name="Sanchez-Garcia M."/>
            <person name="Camarero S."/>
            <person name="Miyauchi S."/>
            <person name="Serrano A."/>
            <person name="Linde D."/>
            <person name="Babiker R."/>
            <person name="Drula E."/>
            <person name="Ayuso-Fernandez I."/>
            <person name="Pacheco R."/>
            <person name="Padilla G."/>
            <person name="Ferreira P."/>
            <person name="Barriuso J."/>
            <person name="Kellner H."/>
            <person name="Castanera R."/>
            <person name="Alfaro M."/>
            <person name="Ramirez L."/>
            <person name="Pisabarro A.G."/>
            <person name="Kuo A."/>
            <person name="Tritt A."/>
            <person name="Lipzen A."/>
            <person name="He G."/>
            <person name="Yan M."/>
            <person name="Ng V."/>
            <person name="Cullen D."/>
            <person name="Martin F."/>
            <person name="Rosso M.-N."/>
            <person name="Henrissat B."/>
            <person name="Hibbett D."/>
            <person name="Martinez A.T."/>
            <person name="Grigoriev I.V."/>
        </authorList>
    </citation>
    <scope>NUCLEOTIDE SEQUENCE</scope>
    <source>
        <strain evidence="2">CBS 506.95</strain>
    </source>
</reference>
<dbReference type="Proteomes" id="UP000807306">
    <property type="component" value="Unassembled WGS sequence"/>
</dbReference>
<comment type="caution">
    <text evidence="2">The sequence shown here is derived from an EMBL/GenBank/DDBJ whole genome shotgun (WGS) entry which is preliminary data.</text>
</comment>
<feature type="compositionally biased region" description="Basic and acidic residues" evidence="1">
    <location>
        <begin position="67"/>
        <end position="76"/>
    </location>
</feature>
<sequence length="179" mass="19961">MTMPRHTPTVNNDDNGATSHPHCLQRQHQRRHLTPPLSTPTTPTNTTTSVHILYVLMARTPEPMETGTKRHERSASDDEEEKDHKRSRQGSDDDMGGYAIPQEAPAPRSWPQSRQAATKKPVRKPVSEDEEIEIEESEDEEKEAPPPKKSKAKPKAVPATKADKPKSKAGNPGRRTALQ</sequence>
<dbReference type="AlphaFoldDB" id="A0A9P6E3I4"/>
<feature type="region of interest" description="Disordered" evidence="1">
    <location>
        <begin position="1"/>
        <end position="179"/>
    </location>
</feature>
<evidence type="ECO:0000313" key="2">
    <source>
        <dbReference type="EMBL" id="KAF9521842.1"/>
    </source>
</evidence>
<gene>
    <name evidence="2" type="ORF">CPB83DRAFT_840945</name>
</gene>
<name>A0A9P6E3I4_9AGAR</name>
<feature type="compositionally biased region" description="Polar residues" evidence="1">
    <location>
        <begin position="8"/>
        <end position="18"/>
    </location>
</feature>
<organism evidence="2 3">
    <name type="scientific">Crepidotus variabilis</name>
    <dbReference type="NCBI Taxonomy" id="179855"/>
    <lineage>
        <taxon>Eukaryota</taxon>
        <taxon>Fungi</taxon>
        <taxon>Dikarya</taxon>
        <taxon>Basidiomycota</taxon>
        <taxon>Agaricomycotina</taxon>
        <taxon>Agaricomycetes</taxon>
        <taxon>Agaricomycetidae</taxon>
        <taxon>Agaricales</taxon>
        <taxon>Agaricineae</taxon>
        <taxon>Crepidotaceae</taxon>
        <taxon>Crepidotus</taxon>
    </lineage>
</organism>
<evidence type="ECO:0000313" key="3">
    <source>
        <dbReference type="Proteomes" id="UP000807306"/>
    </source>
</evidence>
<dbReference type="EMBL" id="MU157983">
    <property type="protein sequence ID" value="KAF9521842.1"/>
    <property type="molecule type" value="Genomic_DNA"/>
</dbReference>
<evidence type="ECO:0000256" key="1">
    <source>
        <dbReference type="SAM" id="MobiDB-lite"/>
    </source>
</evidence>
<accession>A0A9P6E3I4</accession>
<feature type="compositionally biased region" description="Basic residues" evidence="1">
    <location>
        <begin position="23"/>
        <end position="33"/>
    </location>
</feature>
<keyword evidence="3" id="KW-1185">Reference proteome</keyword>